<dbReference type="AlphaFoldDB" id="A0A9P6DWR3"/>
<dbReference type="InterPro" id="IPR000999">
    <property type="entry name" value="RNase_III_dom"/>
</dbReference>
<dbReference type="Gene3D" id="1.10.1520.10">
    <property type="entry name" value="Ribonuclease III domain"/>
    <property type="match status" value="1"/>
</dbReference>
<dbReference type="GO" id="GO:0004525">
    <property type="term" value="F:ribonuclease III activity"/>
    <property type="evidence" value="ECO:0007669"/>
    <property type="project" value="InterPro"/>
</dbReference>
<feature type="domain" description="RNase III" evidence="2">
    <location>
        <begin position="186"/>
        <end position="299"/>
    </location>
</feature>
<keyword evidence="4" id="KW-1185">Reference proteome</keyword>
<evidence type="ECO:0000256" key="1">
    <source>
        <dbReference type="SAM" id="MobiDB-lite"/>
    </source>
</evidence>
<evidence type="ECO:0000313" key="4">
    <source>
        <dbReference type="Proteomes" id="UP000886523"/>
    </source>
</evidence>
<feature type="non-terminal residue" evidence="3">
    <location>
        <position position="358"/>
    </location>
</feature>
<evidence type="ECO:0000313" key="3">
    <source>
        <dbReference type="EMBL" id="KAF9513025.1"/>
    </source>
</evidence>
<dbReference type="InterPro" id="IPR036389">
    <property type="entry name" value="RNase_III_sf"/>
</dbReference>
<feature type="region of interest" description="Disordered" evidence="1">
    <location>
        <begin position="312"/>
        <end position="358"/>
    </location>
</feature>
<protein>
    <recommendedName>
        <fullName evidence="2">RNase III domain-containing protein</fullName>
    </recommendedName>
</protein>
<proteinExistence type="predicted"/>
<feature type="region of interest" description="Disordered" evidence="1">
    <location>
        <begin position="154"/>
        <end position="173"/>
    </location>
</feature>
<accession>A0A9P6DWR3</accession>
<gene>
    <name evidence="3" type="ORF">BS47DRAFT_1382654</name>
</gene>
<sequence length="358" mass="40198">MNQNAKSTSMTSFSSDTKFTTDTLIAYISSIGRDIRALAPPTFQSQASIPRYFKAGKAFFLYQLMLSAVSMWPEALPVALTKIRRAIERRLVLQALREPIGRYITAEGYFAIIGEMASGNIAARDEIHLYMSQLFERLLGFLAPFFIDIPSGPADTQSRSRSKNPYVTDWSNGPKDTEIHTKIPFQASTLPALSNEILIICATRADRKMQALETLGDRAVDFFYELLLLSNLISIPNNLHGRVKRIFLSNKMFSVLGPALRMHWQNALPPLTDPSAGQKIKVVADIFEAQIGAIVQRDRALLNSKNGGTRTCHESYNVIPEHQEIGKRRRDEDWDRGGQKRMRYSTSASSLSQRPPRG</sequence>
<feature type="compositionally biased region" description="Basic and acidic residues" evidence="1">
    <location>
        <begin position="321"/>
        <end position="338"/>
    </location>
</feature>
<reference evidence="3" key="1">
    <citation type="journal article" date="2020" name="Nat. Commun.">
        <title>Large-scale genome sequencing of mycorrhizal fungi provides insights into the early evolution of symbiotic traits.</title>
        <authorList>
            <person name="Miyauchi S."/>
            <person name="Kiss E."/>
            <person name="Kuo A."/>
            <person name="Drula E."/>
            <person name="Kohler A."/>
            <person name="Sanchez-Garcia M."/>
            <person name="Morin E."/>
            <person name="Andreopoulos B."/>
            <person name="Barry K.W."/>
            <person name="Bonito G."/>
            <person name="Buee M."/>
            <person name="Carver A."/>
            <person name="Chen C."/>
            <person name="Cichocki N."/>
            <person name="Clum A."/>
            <person name="Culley D."/>
            <person name="Crous P.W."/>
            <person name="Fauchery L."/>
            <person name="Girlanda M."/>
            <person name="Hayes R.D."/>
            <person name="Keri Z."/>
            <person name="LaButti K."/>
            <person name="Lipzen A."/>
            <person name="Lombard V."/>
            <person name="Magnuson J."/>
            <person name="Maillard F."/>
            <person name="Murat C."/>
            <person name="Nolan M."/>
            <person name="Ohm R.A."/>
            <person name="Pangilinan J."/>
            <person name="Pereira M.F."/>
            <person name="Perotto S."/>
            <person name="Peter M."/>
            <person name="Pfister S."/>
            <person name="Riley R."/>
            <person name="Sitrit Y."/>
            <person name="Stielow J.B."/>
            <person name="Szollosi G."/>
            <person name="Zifcakova L."/>
            <person name="Stursova M."/>
            <person name="Spatafora J.W."/>
            <person name="Tedersoo L."/>
            <person name="Vaario L.M."/>
            <person name="Yamada A."/>
            <person name="Yan M."/>
            <person name="Wang P."/>
            <person name="Xu J."/>
            <person name="Bruns T."/>
            <person name="Baldrian P."/>
            <person name="Vilgalys R."/>
            <person name="Dunand C."/>
            <person name="Henrissat B."/>
            <person name="Grigoriev I.V."/>
            <person name="Hibbett D."/>
            <person name="Nagy L.G."/>
            <person name="Martin F.M."/>
        </authorList>
    </citation>
    <scope>NUCLEOTIDE SEQUENCE</scope>
    <source>
        <strain evidence="3">UP504</strain>
    </source>
</reference>
<feature type="compositionally biased region" description="Polar residues" evidence="1">
    <location>
        <begin position="154"/>
        <end position="171"/>
    </location>
</feature>
<organism evidence="3 4">
    <name type="scientific">Hydnum rufescens UP504</name>
    <dbReference type="NCBI Taxonomy" id="1448309"/>
    <lineage>
        <taxon>Eukaryota</taxon>
        <taxon>Fungi</taxon>
        <taxon>Dikarya</taxon>
        <taxon>Basidiomycota</taxon>
        <taxon>Agaricomycotina</taxon>
        <taxon>Agaricomycetes</taxon>
        <taxon>Cantharellales</taxon>
        <taxon>Hydnaceae</taxon>
        <taxon>Hydnum</taxon>
    </lineage>
</organism>
<feature type="compositionally biased region" description="Polar residues" evidence="1">
    <location>
        <begin position="344"/>
        <end position="358"/>
    </location>
</feature>
<name>A0A9P6DWR3_9AGAM</name>
<comment type="caution">
    <text evidence="3">The sequence shown here is derived from an EMBL/GenBank/DDBJ whole genome shotgun (WGS) entry which is preliminary data.</text>
</comment>
<evidence type="ECO:0000259" key="2">
    <source>
        <dbReference type="PROSITE" id="PS50142"/>
    </source>
</evidence>
<dbReference type="EMBL" id="MU128978">
    <property type="protein sequence ID" value="KAF9513025.1"/>
    <property type="molecule type" value="Genomic_DNA"/>
</dbReference>
<dbReference type="PROSITE" id="PS50142">
    <property type="entry name" value="RNASE_3_2"/>
    <property type="match status" value="1"/>
</dbReference>
<dbReference type="GO" id="GO:0006396">
    <property type="term" value="P:RNA processing"/>
    <property type="evidence" value="ECO:0007669"/>
    <property type="project" value="InterPro"/>
</dbReference>
<dbReference type="Proteomes" id="UP000886523">
    <property type="component" value="Unassembled WGS sequence"/>
</dbReference>
<dbReference type="SUPFAM" id="SSF69065">
    <property type="entry name" value="RNase III domain-like"/>
    <property type="match status" value="1"/>
</dbReference>